<sequence>MVISFVSDHSNVPSSPPIVPIEYSQSGSYLDPATIIRGRNAHLNTVVVGAQYLPSSSPPSSPSMNPHYIPGSSPLPDSSPPQRSSQTSPPSSPGHPSEYIQHASPNSERQHDFYTDGNYSTYPHYSMEGTYYKHSDRGVIDGPPMQPGSSSGHLGPPYAFDFFNQTAAPTTLPITDEHYNHDIDTNFLPGQGAFSTTGLSIPNAQYENTRYDANLYNSIPIPQTFTATEPVPYEASSVNDNAMSQALVLQNTEQPMPNVVPRPKRPTHAGQRQQQKKLSKPFRSPVLQAPVRLAPKPPALQIPTPLVTAKPVDHRKANVATSSPTKGQDSNAVASSSSQTLDANVKHRTQRASSQFKSPLPITSTPLDEATLVRLTPTIQSLERKLQLLRRALKVREDVQEEVLEGLVKKWSDAGREAAWEVWDVVKDNANSEEGQSSSQIKGKKRSMEENWGWEEPADQKKPRVEDERNWGWDVVPVSENEGGDVLPEEQETTVAEQEEAEEGEEGAPQPSLGTMLIQLGIAPDTLGWDEDEGNFVDK</sequence>
<feature type="region of interest" description="Disordered" evidence="1">
    <location>
        <begin position="252"/>
        <end position="342"/>
    </location>
</feature>
<evidence type="ECO:0008006" key="4">
    <source>
        <dbReference type="Google" id="ProtNLM"/>
    </source>
</evidence>
<dbReference type="STRING" id="945553.A0A0D2P749"/>
<evidence type="ECO:0000256" key="1">
    <source>
        <dbReference type="SAM" id="MobiDB-lite"/>
    </source>
</evidence>
<feature type="region of interest" description="Disordered" evidence="1">
    <location>
        <begin position="430"/>
        <end position="512"/>
    </location>
</feature>
<keyword evidence="3" id="KW-1185">Reference proteome</keyword>
<dbReference type="EMBL" id="KN817536">
    <property type="protein sequence ID" value="KJA24526.1"/>
    <property type="molecule type" value="Genomic_DNA"/>
</dbReference>
<feature type="compositionally biased region" description="Acidic residues" evidence="1">
    <location>
        <begin position="487"/>
        <end position="506"/>
    </location>
</feature>
<evidence type="ECO:0000313" key="2">
    <source>
        <dbReference type="EMBL" id="KJA24526.1"/>
    </source>
</evidence>
<accession>A0A0D2P749</accession>
<feature type="compositionally biased region" description="Low complexity" evidence="1">
    <location>
        <begin position="70"/>
        <end position="97"/>
    </location>
</feature>
<organism evidence="2 3">
    <name type="scientific">Hypholoma sublateritium (strain FD-334 SS-4)</name>
    <dbReference type="NCBI Taxonomy" id="945553"/>
    <lineage>
        <taxon>Eukaryota</taxon>
        <taxon>Fungi</taxon>
        <taxon>Dikarya</taxon>
        <taxon>Basidiomycota</taxon>
        <taxon>Agaricomycotina</taxon>
        <taxon>Agaricomycetes</taxon>
        <taxon>Agaricomycetidae</taxon>
        <taxon>Agaricales</taxon>
        <taxon>Agaricineae</taxon>
        <taxon>Strophariaceae</taxon>
        <taxon>Hypholoma</taxon>
    </lineage>
</organism>
<feature type="compositionally biased region" description="Polar residues" evidence="1">
    <location>
        <begin position="432"/>
        <end position="441"/>
    </location>
</feature>
<dbReference type="Proteomes" id="UP000054270">
    <property type="component" value="Unassembled WGS sequence"/>
</dbReference>
<gene>
    <name evidence="2" type="ORF">HYPSUDRAFT_65407</name>
</gene>
<feature type="compositionally biased region" description="Basic and acidic residues" evidence="1">
    <location>
        <begin position="458"/>
        <end position="471"/>
    </location>
</feature>
<feature type="compositionally biased region" description="Polar residues" evidence="1">
    <location>
        <begin position="319"/>
        <end position="342"/>
    </location>
</feature>
<feature type="region of interest" description="Disordered" evidence="1">
    <location>
        <begin position="137"/>
        <end position="157"/>
    </location>
</feature>
<evidence type="ECO:0000313" key="3">
    <source>
        <dbReference type="Proteomes" id="UP000054270"/>
    </source>
</evidence>
<reference evidence="3" key="1">
    <citation type="submission" date="2014-04" db="EMBL/GenBank/DDBJ databases">
        <title>Evolutionary Origins and Diversification of the Mycorrhizal Mutualists.</title>
        <authorList>
            <consortium name="DOE Joint Genome Institute"/>
            <consortium name="Mycorrhizal Genomics Consortium"/>
            <person name="Kohler A."/>
            <person name="Kuo A."/>
            <person name="Nagy L.G."/>
            <person name="Floudas D."/>
            <person name="Copeland A."/>
            <person name="Barry K.W."/>
            <person name="Cichocki N."/>
            <person name="Veneault-Fourrey C."/>
            <person name="LaButti K."/>
            <person name="Lindquist E.A."/>
            <person name="Lipzen A."/>
            <person name="Lundell T."/>
            <person name="Morin E."/>
            <person name="Murat C."/>
            <person name="Riley R."/>
            <person name="Ohm R."/>
            <person name="Sun H."/>
            <person name="Tunlid A."/>
            <person name="Henrissat B."/>
            <person name="Grigoriev I.V."/>
            <person name="Hibbett D.S."/>
            <person name="Martin F."/>
        </authorList>
    </citation>
    <scope>NUCLEOTIDE SEQUENCE [LARGE SCALE GENOMIC DNA]</scope>
    <source>
        <strain evidence="3">FD-334 SS-4</strain>
    </source>
</reference>
<name>A0A0D2P749_HYPSF</name>
<dbReference type="AlphaFoldDB" id="A0A0D2P749"/>
<feature type="region of interest" description="Disordered" evidence="1">
    <location>
        <begin position="54"/>
        <end position="118"/>
    </location>
</feature>
<protein>
    <recommendedName>
        <fullName evidence="4">Swi5-dependent recombination DNA repair protein 1</fullName>
    </recommendedName>
</protein>
<proteinExistence type="predicted"/>
<dbReference type="OrthoDB" id="27934at2759"/>
<dbReference type="Gene3D" id="6.10.140.1020">
    <property type="match status" value="1"/>
</dbReference>